<evidence type="ECO:0000256" key="1">
    <source>
        <dbReference type="SAM" id="Coils"/>
    </source>
</evidence>
<sequence length="320" mass="31409">MISLRYHVVSIAACFLALAVGVVLGSTALNGSLLSGLSDQKKDLGKQVSDLEAQRNALNARLADADAFAGATGAKVVAGALDKRSVVLVTTEDARPADRDALKKLVGESGASVTGEVQLTGTFTDPAKADQLRDVVTRLQPAGSKFPTAGDSGTLAGALLGSTLLLDKASAKPQSTPAELAAALGGLTDGGFVKPSQDVKPAQLAVVLTGSQSTGDGAGDRAATIARFAAQLDRSGAGTVLAGDPGSAQGAGALGVARADTAITSILSTVDNVDAAAGRISTILALKEQLDGGSGRYGIGGNAQAPAPGVGNGNAAAGGN</sequence>
<name>A0ABW5GPR6_9PSEU</name>
<gene>
    <name evidence="2" type="ORF">ACFSYJ_29440</name>
</gene>
<reference evidence="3" key="1">
    <citation type="journal article" date="2019" name="Int. J. Syst. Evol. Microbiol.">
        <title>The Global Catalogue of Microorganisms (GCM) 10K type strain sequencing project: providing services to taxonomists for standard genome sequencing and annotation.</title>
        <authorList>
            <consortium name="The Broad Institute Genomics Platform"/>
            <consortium name="The Broad Institute Genome Sequencing Center for Infectious Disease"/>
            <person name="Wu L."/>
            <person name="Ma J."/>
        </authorList>
    </citation>
    <scope>NUCLEOTIDE SEQUENCE [LARGE SCALE GENOMIC DNA]</scope>
    <source>
        <strain evidence="3">CGMCC 4.7643</strain>
    </source>
</reference>
<dbReference type="EMBL" id="JBHUKU010000019">
    <property type="protein sequence ID" value="MFD2462767.1"/>
    <property type="molecule type" value="Genomic_DNA"/>
</dbReference>
<dbReference type="Proteomes" id="UP001597419">
    <property type="component" value="Unassembled WGS sequence"/>
</dbReference>
<evidence type="ECO:0000313" key="3">
    <source>
        <dbReference type="Proteomes" id="UP001597419"/>
    </source>
</evidence>
<feature type="coiled-coil region" evidence="1">
    <location>
        <begin position="34"/>
        <end position="61"/>
    </location>
</feature>
<keyword evidence="3" id="KW-1185">Reference proteome</keyword>
<comment type="caution">
    <text evidence="2">The sequence shown here is derived from an EMBL/GenBank/DDBJ whole genome shotgun (WGS) entry which is preliminary data.</text>
</comment>
<dbReference type="Pfam" id="PF11382">
    <property type="entry name" value="MctB"/>
    <property type="match status" value="1"/>
</dbReference>
<evidence type="ECO:0000313" key="2">
    <source>
        <dbReference type="EMBL" id="MFD2462767.1"/>
    </source>
</evidence>
<organism evidence="2 3">
    <name type="scientific">Amycolatopsis samaneae</name>
    <dbReference type="NCBI Taxonomy" id="664691"/>
    <lineage>
        <taxon>Bacteria</taxon>
        <taxon>Bacillati</taxon>
        <taxon>Actinomycetota</taxon>
        <taxon>Actinomycetes</taxon>
        <taxon>Pseudonocardiales</taxon>
        <taxon>Pseudonocardiaceae</taxon>
        <taxon>Amycolatopsis</taxon>
    </lineage>
</organism>
<protein>
    <submittedName>
        <fullName evidence="2">Copper transporter</fullName>
    </submittedName>
</protein>
<dbReference type="RefSeq" id="WP_345408499.1">
    <property type="nucleotide sequence ID" value="NZ_BAABHG010000028.1"/>
</dbReference>
<proteinExistence type="predicted"/>
<accession>A0ABW5GPR6</accession>
<keyword evidence="1" id="KW-0175">Coiled coil</keyword>
<dbReference type="InterPro" id="IPR021522">
    <property type="entry name" value="MctB"/>
</dbReference>